<dbReference type="InterPro" id="IPR051149">
    <property type="entry name" value="Spindly/BICDR_Dynein_Adapter"/>
</dbReference>
<proteinExistence type="predicted"/>
<organism evidence="3 4">
    <name type="scientific">Cyclopterus lumpus</name>
    <name type="common">Lumpsucker</name>
    <dbReference type="NCBI Taxonomy" id="8103"/>
    <lineage>
        <taxon>Eukaryota</taxon>
        <taxon>Metazoa</taxon>
        <taxon>Chordata</taxon>
        <taxon>Craniata</taxon>
        <taxon>Vertebrata</taxon>
        <taxon>Euteleostomi</taxon>
        <taxon>Actinopterygii</taxon>
        <taxon>Neopterygii</taxon>
        <taxon>Teleostei</taxon>
        <taxon>Neoteleostei</taxon>
        <taxon>Acanthomorphata</taxon>
        <taxon>Eupercaria</taxon>
        <taxon>Perciformes</taxon>
        <taxon>Cottioidei</taxon>
        <taxon>Cottales</taxon>
        <taxon>Cyclopteridae</taxon>
        <taxon>Cyclopterus</taxon>
    </lineage>
</organism>
<dbReference type="Ensembl" id="ENSCLMT00005013200.1">
    <property type="protein sequence ID" value="ENSCLMP00005012318.1"/>
    <property type="gene ID" value="ENSCLMG00005006589.1"/>
</dbReference>
<dbReference type="AlphaFoldDB" id="A0A8C2Z181"/>
<reference evidence="3" key="1">
    <citation type="submission" date="2025-08" db="UniProtKB">
        <authorList>
            <consortium name="Ensembl"/>
        </authorList>
    </citation>
    <scope>IDENTIFICATION</scope>
</reference>
<dbReference type="GO" id="GO:0047496">
    <property type="term" value="P:vesicle transport along microtubule"/>
    <property type="evidence" value="ECO:0007669"/>
    <property type="project" value="TreeGrafter"/>
</dbReference>
<protein>
    <submittedName>
        <fullName evidence="3">BICD family like cargo adaptor 1</fullName>
    </submittedName>
</protein>
<dbReference type="PANTHER" id="PTHR32123">
    <property type="entry name" value="BICD FAMILY-LIKE CARGO ADAPTER"/>
    <property type="match status" value="1"/>
</dbReference>
<feature type="coiled-coil region" evidence="2">
    <location>
        <begin position="79"/>
        <end position="174"/>
    </location>
</feature>
<evidence type="ECO:0000313" key="3">
    <source>
        <dbReference type="Ensembl" id="ENSCLMP00005012318.1"/>
    </source>
</evidence>
<dbReference type="PANTHER" id="PTHR32123:SF12">
    <property type="entry name" value="BICD FAMILY-LIKE CARGO ADAPTER 1"/>
    <property type="match status" value="1"/>
</dbReference>
<dbReference type="GeneTree" id="ENSGT00940000157442"/>
<evidence type="ECO:0000313" key="4">
    <source>
        <dbReference type="Proteomes" id="UP000694565"/>
    </source>
</evidence>
<dbReference type="Proteomes" id="UP000694565">
    <property type="component" value="Unplaced"/>
</dbReference>
<evidence type="ECO:0000256" key="2">
    <source>
        <dbReference type="SAM" id="Coils"/>
    </source>
</evidence>
<keyword evidence="1 2" id="KW-0175">Coiled coil</keyword>
<keyword evidence="4" id="KW-1185">Reference proteome</keyword>
<name>A0A8C2Z181_CYCLU</name>
<reference evidence="3" key="2">
    <citation type="submission" date="2025-09" db="UniProtKB">
        <authorList>
            <consortium name="Ensembl"/>
        </authorList>
    </citation>
    <scope>IDENTIFICATION</scope>
</reference>
<accession>A0A8C2Z181</accession>
<evidence type="ECO:0000256" key="1">
    <source>
        <dbReference type="ARBA" id="ARBA00023054"/>
    </source>
</evidence>
<sequence>MGRSAQPCQSRVGSSGVIPVGCYPLASPPPGGDVHFLPRPADLSGLETPSMGHNADLLSLFRQKEKDLVLAAKLGKALLERNQDLTKQYEKMHKDLNEKLEQEKHELRRRLESREGEWEGRVAELETDVQQLQGELELHQVQLRETDRDKTKGISELSEQNHRLLEQLSRVRKRLLVHQHLINPCEGAPQSVPSTPSRWDELAFQEQDYVMLPSQWDIRCSLKHLHGHYKNVKDVNRGMIVVSCQVGRQCVPRLCLRMPQSCAYNGWQACTGALITTSAVVSMATRSFLGEDGICCRHTPFRRLYAGDFNPPPRSLLCRAALRLISSRLNLHRAPTPSSQCKSRRGLLLTGQAL</sequence>
<dbReference type="GO" id="GO:0055107">
    <property type="term" value="P:Golgi to secretory granule transport"/>
    <property type="evidence" value="ECO:0007669"/>
    <property type="project" value="TreeGrafter"/>
</dbReference>